<proteinExistence type="predicted"/>
<organism evidence="2 3">
    <name type="scientific">Dryococelus australis</name>
    <dbReference type="NCBI Taxonomy" id="614101"/>
    <lineage>
        <taxon>Eukaryota</taxon>
        <taxon>Metazoa</taxon>
        <taxon>Ecdysozoa</taxon>
        <taxon>Arthropoda</taxon>
        <taxon>Hexapoda</taxon>
        <taxon>Insecta</taxon>
        <taxon>Pterygota</taxon>
        <taxon>Neoptera</taxon>
        <taxon>Polyneoptera</taxon>
        <taxon>Phasmatodea</taxon>
        <taxon>Verophasmatodea</taxon>
        <taxon>Anareolatae</taxon>
        <taxon>Phasmatidae</taxon>
        <taxon>Eurycanthinae</taxon>
        <taxon>Dryococelus</taxon>
    </lineage>
</organism>
<gene>
    <name evidence="2" type="ORF">PR048_030870</name>
</gene>
<evidence type="ECO:0000313" key="2">
    <source>
        <dbReference type="EMBL" id="KAJ8869296.1"/>
    </source>
</evidence>
<dbReference type="Proteomes" id="UP001159363">
    <property type="component" value="Chromosome 13"/>
</dbReference>
<keyword evidence="3" id="KW-1185">Reference proteome</keyword>
<evidence type="ECO:0000313" key="3">
    <source>
        <dbReference type="Proteomes" id="UP001159363"/>
    </source>
</evidence>
<feature type="compositionally biased region" description="Basic and acidic residues" evidence="1">
    <location>
        <begin position="708"/>
        <end position="721"/>
    </location>
</feature>
<name>A0ABQ9GDZ8_9NEOP</name>
<reference evidence="2 3" key="1">
    <citation type="submission" date="2023-02" db="EMBL/GenBank/DDBJ databases">
        <title>LHISI_Scaffold_Assembly.</title>
        <authorList>
            <person name="Stuart O.P."/>
            <person name="Cleave R."/>
            <person name="Magrath M.J.L."/>
            <person name="Mikheyev A.S."/>
        </authorList>
    </citation>
    <scope>NUCLEOTIDE SEQUENCE [LARGE SCALE GENOMIC DNA]</scope>
    <source>
        <strain evidence="2">Daus_M_001</strain>
        <tissue evidence="2">Leg muscle</tissue>
    </source>
</reference>
<evidence type="ECO:0000256" key="1">
    <source>
        <dbReference type="SAM" id="MobiDB-lite"/>
    </source>
</evidence>
<sequence>MQWYADNNVHLNPREHLRYELDRRVRARQARPKSIAQLMELLQRGMATDPRGCPADTRREHDRQGGCCYSRKRWPYEILTDRRRAAREVDNGREVCDCECQAVKSVLLAGWTIELHDHNLLASQLSEPGSIPGRFGHRFSHVRISPGGAAVRPVFSGISRFSHLCFPPLLHTRLTSPSLALKTSINFQKDTFPPPHTVLGLTKAWVQTDLYGTQIIDRASPRIYIGQSALAGEKVTSPLPGVRSGVQHVLTLIHFPAALAGAAVVVVVRLLPSHLGQLGSISSGIAPGFSLVAIVPDDNTGLRVFSVISHFPPPHSCTAPLTPRFTLIGSQDLTRCNERVWEMGDPRENPPTNGIVRHDSHMRKSGMTRPGIETESPWWEASRLTAQPHMSTGLLAANHVPPSTFHVPVLRVVRTLVPRDDLFPGIKGRDTTRDGKKLLRAADNKHQRRIWKRSSSGVVVLGFLHTGNIADFADVCDTPVIESLLIRRALHEAEGTVKMINNLSVLDTRAEVGIRVYHILSLWFPVDGRVVQSGTPVRRELYFPHSCRVLLVCIHTRGYLKVVTSVDATVERAQTKQSRTHPVGGAARCLMLPLGIFFGRCGARSKWLRCQPRRMCNYRHPPFFFGVNYRTGKRGGGGRRSSSNNNNTVSFRLACGVEQRRNARAGKREIPGGKKTGRWKIASETELVGNYELGEKDTNDINNINSARQDKSDTERMTKLP</sequence>
<protein>
    <submittedName>
        <fullName evidence="2">Uncharacterized protein</fullName>
    </submittedName>
</protein>
<accession>A0ABQ9GDZ8</accession>
<feature type="region of interest" description="Disordered" evidence="1">
    <location>
        <begin position="342"/>
        <end position="373"/>
    </location>
</feature>
<feature type="region of interest" description="Disordered" evidence="1">
    <location>
        <begin position="695"/>
        <end position="721"/>
    </location>
</feature>
<dbReference type="EMBL" id="JARBHB010000014">
    <property type="protein sequence ID" value="KAJ8869296.1"/>
    <property type="molecule type" value="Genomic_DNA"/>
</dbReference>
<comment type="caution">
    <text evidence="2">The sequence shown here is derived from an EMBL/GenBank/DDBJ whole genome shotgun (WGS) entry which is preliminary data.</text>
</comment>